<organism evidence="1 2">
    <name type="scientific">Globodera pallida</name>
    <name type="common">Potato cyst nematode worm</name>
    <name type="synonym">Heterodera pallida</name>
    <dbReference type="NCBI Taxonomy" id="36090"/>
    <lineage>
        <taxon>Eukaryota</taxon>
        <taxon>Metazoa</taxon>
        <taxon>Ecdysozoa</taxon>
        <taxon>Nematoda</taxon>
        <taxon>Chromadorea</taxon>
        <taxon>Rhabditida</taxon>
        <taxon>Tylenchina</taxon>
        <taxon>Tylenchomorpha</taxon>
        <taxon>Tylenchoidea</taxon>
        <taxon>Heteroderidae</taxon>
        <taxon>Heteroderinae</taxon>
        <taxon>Globodera</taxon>
    </lineage>
</organism>
<proteinExistence type="predicted"/>
<keyword evidence="1" id="KW-1185">Reference proteome</keyword>
<reference evidence="1" key="1">
    <citation type="submission" date="2013-12" db="EMBL/GenBank/DDBJ databases">
        <authorList>
            <person name="Aslett M."/>
        </authorList>
    </citation>
    <scope>NUCLEOTIDE SEQUENCE [LARGE SCALE GENOMIC DNA]</scope>
    <source>
        <strain evidence="1">Lindley</strain>
    </source>
</reference>
<dbReference type="AlphaFoldDB" id="A0A183CMN4"/>
<evidence type="ECO:0000313" key="1">
    <source>
        <dbReference type="Proteomes" id="UP000050741"/>
    </source>
</evidence>
<reference evidence="2" key="3">
    <citation type="submission" date="2016-06" db="UniProtKB">
        <authorList>
            <consortium name="WormBaseParasite"/>
        </authorList>
    </citation>
    <scope>IDENTIFICATION</scope>
</reference>
<name>A0A183CMN4_GLOPA</name>
<dbReference type="Proteomes" id="UP000050741">
    <property type="component" value="Unassembled WGS sequence"/>
</dbReference>
<dbReference type="WBParaSite" id="GPLIN_001414000">
    <property type="protein sequence ID" value="GPLIN_001414000"/>
    <property type="gene ID" value="GPLIN_001414000"/>
</dbReference>
<sequence length="93" mass="10759">HRHVEEKWSKQDQLTGKKKCLAILHIRRGINSVSINRIPQQMAISRKEEMFGDPAGPTWIDQLSHPYDFPSVICHHFLPMATKDVCDLRHSTT</sequence>
<protein>
    <submittedName>
        <fullName evidence="2">Pecanex-like protein</fullName>
    </submittedName>
</protein>
<evidence type="ECO:0000313" key="2">
    <source>
        <dbReference type="WBParaSite" id="GPLIN_001414000"/>
    </source>
</evidence>
<accession>A0A183CMN4</accession>
<reference evidence="1" key="2">
    <citation type="submission" date="2014-05" db="EMBL/GenBank/DDBJ databases">
        <title>The genome and life-stage specific transcriptomes of Globodera pallida elucidate key aspects of plant parasitism by a cyst nematode.</title>
        <authorList>
            <person name="Cotton J.A."/>
            <person name="Lilley C.J."/>
            <person name="Jones L.M."/>
            <person name="Kikuchi T."/>
            <person name="Reid A.J."/>
            <person name="Thorpe P."/>
            <person name="Tsai I.J."/>
            <person name="Beasley H."/>
            <person name="Blok V."/>
            <person name="Cock P.J.A."/>
            <person name="Van den Akker S.E."/>
            <person name="Holroyd N."/>
            <person name="Hunt M."/>
            <person name="Mantelin S."/>
            <person name="Naghra H."/>
            <person name="Pain A."/>
            <person name="Palomares-Rius J.E."/>
            <person name="Zarowiecki M."/>
            <person name="Berriman M."/>
            <person name="Jones J.T."/>
            <person name="Urwin P.E."/>
        </authorList>
    </citation>
    <scope>NUCLEOTIDE SEQUENCE [LARGE SCALE GENOMIC DNA]</scope>
    <source>
        <strain evidence="1">Lindley</strain>
    </source>
</reference>